<feature type="domain" description="Peptidase M24" evidence="1">
    <location>
        <begin position="10"/>
        <end position="224"/>
    </location>
</feature>
<organism evidence="2 3">
    <name type="scientific">Undibacterium fentianense</name>
    <dbReference type="NCBI Taxonomy" id="2828728"/>
    <lineage>
        <taxon>Bacteria</taxon>
        <taxon>Pseudomonadati</taxon>
        <taxon>Pseudomonadota</taxon>
        <taxon>Betaproteobacteria</taxon>
        <taxon>Burkholderiales</taxon>
        <taxon>Oxalobacteraceae</taxon>
        <taxon>Undibacterium</taxon>
    </lineage>
</organism>
<evidence type="ECO:0000313" key="3">
    <source>
        <dbReference type="Proteomes" id="UP000678545"/>
    </source>
</evidence>
<sequence>MPNNELVRAYQDVQNRAKLVMHRLPGLLTPMDSEQSIASKAYALLCQFGLPNTWYYDCPALVLAGQRSCLSISGRQYKPSTEPIGGKNLISVDLSPCVDDIWGDFSRSFAFEFGTYVEHPKTREYQNGLQFQAQLHREMQAWLTPDVSFHTLYQWANLRIRQSGFVNLDFRSNVGHSLEANRESRQFIQANNHNLLSSVNFFSFEPFIRLKGGQWGFKHEDIFYFNDSKQLICL</sequence>
<evidence type="ECO:0000259" key="1">
    <source>
        <dbReference type="Pfam" id="PF00557"/>
    </source>
</evidence>
<proteinExistence type="predicted"/>
<keyword evidence="2" id="KW-0031">Aminopeptidase</keyword>
<dbReference type="InterPro" id="IPR000994">
    <property type="entry name" value="Pept_M24"/>
</dbReference>
<dbReference type="GO" id="GO:0004177">
    <property type="term" value="F:aminopeptidase activity"/>
    <property type="evidence" value="ECO:0007669"/>
    <property type="project" value="UniProtKB-KW"/>
</dbReference>
<keyword evidence="2" id="KW-0645">Protease</keyword>
<keyword evidence="2" id="KW-0378">Hydrolase</keyword>
<accession>A0A941IGR9</accession>
<name>A0A941IGR9_9BURK</name>
<dbReference type="Gene3D" id="3.90.230.10">
    <property type="entry name" value="Creatinase/methionine aminopeptidase superfamily"/>
    <property type="match status" value="1"/>
</dbReference>
<gene>
    <name evidence="2" type="ORF">KDM90_09745</name>
</gene>
<reference evidence="2" key="1">
    <citation type="submission" date="2021-04" db="EMBL/GenBank/DDBJ databases">
        <title>novel species isolated from subtropical streams in China.</title>
        <authorList>
            <person name="Lu H."/>
        </authorList>
    </citation>
    <scope>NUCLEOTIDE SEQUENCE</scope>
    <source>
        <strain evidence="2">FT137W</strain>
    </source>
</reference>
<dbReference type="InterPro" id="IPR036005">
    <property type="entry name" value="Creatinase/aminopeptidase-like"/>
</dbReference>
<dbReference type="SUPFAM" id="SSF55920">
    <property type="entry name" value="Creatinase/aminopeptidase"/>
    <property type="match status" value="1"/>
</dbReference>
<keyword evidence="3" id="KW-1185">Reference proteome</keyword>
<dbReference type="EMBL" id="JAGSPJ010000003">
    <property type="protein sequence ID" value="MBR7800280.1"/>
    <property type="molecule type" value="Genomic_DNA"/>
</dbReference>
<comment type="caution">
    <text evidence="2">The sequence shown here is derived from an EMBL/GenBank/DDBJ whole genome shotgun (WGS) entry which is preliminary data.</text>
</comment>
<dbReference type="RefSeq" id="WP_212675393.1">
    <property type="nucleotide sequence ID" value="NZ_JAGSPJ010000003.1"/>
</dbReference>
<evidence type="ECO:0000313" key="2">
    <source>
        <dbReference type="EMBL" id="MBR7800280.1"/>
    </source>
</evidence>
<dbReference type="Pfam" id="PF00557">
    <property type="entry name" value="Peptidase_M24"/>
    <property type="match status" value="1"/>
</dbReference>
<dbReference type="Proteomes" id="UP000678545">
    <property type="component" value="Unassembled WGS sequence"/>
</dbReference>
<protein>
    <submittedName>
        <fullName evidence="2">Aminopeptidase P family protein</fullName>
    </submittedName>
</protein>
<dbReference type="AlphaFoldDB" id="A0A941IGR9"/>